<name>A0A975IT41_9CAUL</name>
<evidence type="ECO:0000313" key="2">
    <source>
        <dbReference type="EMBL" id="QUD86084.1"/>
    </source>
</evidence>
<evidence type="ECO:0000313" key="3">
    <source>
        <dbReference type="Proteomes" id="UP000676409"/>
    </source>
</evidence>
<gene>
    <name evidence="2" type="ORF">KCG34_13325</name>
</gene>
<proteinExistence type="predicted"/>
<evidence type="ECO:0000256" key="1">
    <source>
        <dbReference type="SAM" id="SignalP"/>
    </source>
</evidence>
<organism evidence="2 3">
    <name type="scientific">Phenylobacterium montanum</name>
    <dbReference type="NCBI Taxonomy" id="2823693"/>
    <lineage>
        <taxon>Bacteria</taxon>
        <taxon>Pseudomonadati</taxon>
        <taxon>Pseudomonadota</taxon>
        <taxon>Alphaproteobacteria</taxon>
        <taxon>Caulobacterales</taxon>
        <taxon>Caulobacteraceae</taxon>
        <taxon>Phenylobacterium</taxon>
    </lineage>
</organism>
<accession>A0A975IT41</accession>
<feature type="chain" id="PRO_5037961644" evidence="1">
    <location>
        <begin position="20"/>
        <end position="189"/>
    </location>
</feature>
<dbReference type="InterPro" id="IPR025293">
    <property type="entry name" value="YfiR/HmsC-like"/>
</dbReference>
<dbReference type="EMBL" id="CP073078">
    <property type="protein sequence ID" value="QUD86084.1"/>
    <property type="molecule type" value="Genomic_DNA"/>
</dbReference>
<protein>
    <submittedName>
        <fullName evidence="2">YfiR family protein</fullName>
    </submittedName>
</protein>
<dbReference type="Pfam" id="PF13689">
    <property type="entry name" value="DUF4154"/>
    <property type="match status" value="1"/>
</dbReference>
<dbReference type="KEGG" id="caul:KCG34_13325"/>
<keyword evidence="1" id="KW-0732">Signal</keyword>
<keyword evidence="3" id="KW-1185">Reference proteome</keyword>
<feature type="signal peptide" evidence="1">
    <location>
        <begin position="1"/>
        <end position="19"/>
    </location>
</feature>
<dbReference type="Proteomes" id="UP000676409">
    <property type="component" value="Chromosome"/>
</dbReference>
<dbReference type="RefSeq" id="WP_211936136.1">
    <property type="nucleotide sequence ID" value="NZ_CP073078.1"/>
</dbReference>
<sequence length="189" mass="19401">MSPLTLARRAVAIIATALAAAVGGLPAAAQGDTLEYAVKAAYLYKFTPFVDWPAAAFAGPSSPFYVCVLGDDPFGPTLDQAVAGHQVGDHPVRVRRLQTAQDVTECHILYIGPTRGQAGEAALNRLRGAPVLTVTEASSGLSGQIVQFVVHGGHVRFTIDAAAASAAHVAISAKLLSLAAATSSEGARQ</sequence>
<dbReference type="AlphaFoldDB" id="A0A975IT41"/>
<reference evidence="2" key="1">
    <citation type="submission" date="2021-04" db="EMBL/GenBank/DDBJ databases">
        <title>The complete genome sequence of Caulobacter sp. S6.</title>
        <authorList>
            <person name="Tang Y."/>
            <person name="Ouyang W."/>
            <person name="Liu Q."/>
            <person name="Huang B."/>
            <person name="Guo Z."/>
            <person name="Lei P."/>
        </authorList>
    </citation>
    <scope>NUCLEOTIDE SEQUENCE</scope>
    <source>
        <strain evidence="2">S6</strain>
    </source>
</reference>